<evidence type="ECO:0000256" key="1">
    <source>
        <dbReference type="ARBA" id="ARBA00034120"/>
    </source>
</evidence>
<dbReference type="InterPro" id="IPR051083">
    <property type="entry name" value="GrpII_Intron_Splice-Mob/Def"/>
</dbReference>
<name>A0A4R4IXB2_PHOLU</name>
<dbReference type="InterPro" id="IPR030931">
    <property type="entry name" value="Group_II_RT_mat"/>
</dbReference>
<dbReference type="EMBL" id="PUJX01000032">
    <property type="protein sequence ID" value="TDB45332.1"/>
    <property type="molecule type" value="Genomic_DNA"/>
</dbReference>
<dbReference type="CDD" id="cd01651">
    <property type="entry name" value="RT_G2_intron"/>
    <property type="match status" value="1"/>
</dbReference>
<dbReference type="Proteomes" id="UP000295550">
    <property type="component" value="Unassembled WGS sequence"/>
</dbReference>
<evidence type="ECO:0000259" key="2">
    <source>
        <dbReference type="PROSITE" id="PS50878"/>
    </source>
</evidence>
<dbReference type="InterPro" id="IPR013597">
    <property type="entry name" value="Mat_intron_G2"/>
</dbReference>
<dbReference type="Pfam" id="PF00078">
    <property type="entry name" value="RVT_1"/>
    <property type="match status" value="1"/>
</dbReference>
<dbReference type="PANTHER" id="PTHR34047">
    <property type="entry name" value="NUCLEAR INTRON MATURASE 1, MITOCHONDRIAL-RELATED"/>
    <property type="match status" value="1"/>
</dbReference>
<comment type="similarity">
    <text evidence="1">Belongs to the bacterial reverse transcriptase family.</text>
</comment>
<protein>
    <submittedName>
        <fullName evidence="3">Group II intron reverse transcriptase/maturase</fullName>
    </submittedName>
</protein>
<reference evidence="3 4" key="1">
    <citation type="journal article" date="2019" name="Int. J. Syst. Evol. Microbiol.">
        <title>Photorhabdus khanii subsp. guanajuatensis subsp. nov., isolated from Heterorhabditis atacamensis, and Photorhabdus luminescens subsp. mexicana subsp. nov., isolated from Heterorhabditis mexicana entomopathogenic nematodes.</title>
        <authorList>
            <person name="Machado R.A.R."/>
            <person name="Bruno P."/>
            <person name="Arce C.C.M."/>
            <person name="Liechti N."/>
            <person name="Kohler A."/>
            <person name="Bernal J."/>
            <person name="Bruggmann R."/>
            <person name="Turlings T.C.J."/>
        </authorList>
    </citation>
    <scope>NUCLEOTIDE SEQUENCE [LARGE SCALE GENOMIC DNA]</scope>
    <source>
        <strain evidence="3 4">MEX47-22</strain>
    </source>
</reference>
<dbReference type="PANTHER" id="PTHR34047:SF3">
    <property type="entry name" value="BLR2052 PROTEIN"/>
    <property type="match status" value="1"/>
</dbReference>
<feature type="domain" description="Reverse transcriptase" evidence="2">
    <location>
        <begin position="49"/>
        <end position="271"/>
    </location>
</feature>
<evidence type="ECO:0000313" key="4">
    <source>
        <dbReference type="Proteomes" id="UP000295550"/>
    </source>
</evidence>
<keyword evidence="3" id="KW-0548">Nucleotidyltransferase</keyword>
<dbReference type="AlphaFoldDB" id="A0A4R4IXB2"/>
<dbReference type="InterPro" id="IPR000477">
    <property type="entry name" value="RT_dom"/>
</dbReference>
<dbReference type="SUPFAM" id="SSF56672">
    <property type="entry name" value="DNA/RNA polymerases"/>
    <property type="match status" value="1"/>
</dbReference>
<dbReference type="Pfam" id="PF08388">
    <property type="entry name" value="GIIM"/>
    <property type="match status" value="1"/>
</dbReference>
<sequence length="398" mass="46025">MEKVKSFNISKAIVWKAYQCIKANRGSTGVDRQSITDFEMNLKANLYKLWNRMASGSYFPPPVRRVDIPQNGGGTRPLGIPTVSDRIAQMVVKLVLEPEVEPHFHPNSYGYRPGRAATDAVGAARRRCWHFDWVVDLDIKAFFDSMDHVYIERWLSVPVQLPDGTVQSRDKGTPQGGVISPLLANLFLHYAFDKWMQRNHPNKPFERYTDNVIVHCKSQKAAERLFRDIGQRFTECGLTLHPDKTKVVYCKDGARRGDYPVIHFDFLGYRFQPRCAQRRDGTLFLSFLPAVSVKAAKAMREKIRRWKTHRWTQLSIKELANSLNPVLRGWINYYGKFYRSKLAPILDQLNYALVRWAKRKYKRLGSASRATAWLKRVVARWPSLFAHWPITHAGMTGR</sequence>
<dbReference type="GO" id="GO:0003964">
    <property type="term" value="F:RNA-directed DNA polymerase activity"/>
    <property type="evidence" value="ECO:0007669"/>
    <property type="project" value="UniProtKB-KW"/>
</dbReference>
<proteinExistence type="inferred from homology"/>
<dbReference type="NCBIfam" id="TIGR04416">
    <property type="entry name" value="group_II_RT_mat"/>
    <property type="match status" value="1"/>
</dbReference>
<dbReference type="PROSITE" id="PS50878">
    <property type="entry name" value="RT_POL"/>
    <property type="match status" value="1"/>
</dbReference>
<organism evidence="3 4">
    <name type="scientific">Photorhabdus luminescens subsp. mexicana</name>
    <dbReference type="NCBI Taxonomy" id="2100167"/>
    <lineage>
        <taxon>Bacteria</taxon>
        <taxon>Pseudomonadati</taxon>
        <taxon>Pseudomonadota</taxon>
        <taxon>Gammaproteobacteria</taxon>
        <taxon>Enterobacterales</taxon>
        <taxon>Morganellaceae</taxon>
        <taxon>Photorhabdus</taxon>
    </lineage>
</organism>
<accession>A0A4R4IXB2</accession>
<dbReference type="InterPro" id="IPR043502">
    <property type="entry name" value="DNA/RNA_pol_sf"/>
</dbReference>
<evidence type="ECO:0000313" key="3">
    <source>
        <dbReference type="EMBL" id="TDB45332.1"/>
    </source>
</evidence>
<comment type="caution">
    <text evidence="3">The sequence shown here is derived from an EMBL/GenBank/DDBJ whole genome shotgun (WGS) entry which is preliminary data.</text>
</comment>
<gene>
    <name evidence="3" type="primary">ltrA</name>
    <name evidence="3" type="ORF">C5468_21385</name>
</gene>
<dbReference type="RefSeq" id="WP_132348006.1">
    <property type="nucleotide sequence ID" value="NZ_CAWOLF010000032.1"/>
</dbReference>
<keyword evidence="3" id="KW-0808">Transferase</keyword>
<keyword evidence="3" id="KW-0695">RNA-directed DNA polymerase</keyword>